<accession>A0A4C1U4W4</accession>
<comment type="caution">
    <text evidence="1">The sequence shown here is derived from an EMBL/GenBank/DDBJ whole genome shotgun (WGS) entry which is preliminary data.</text>
</comment>
<evidence type="ECO:0000313" key="2">
    <source>
        <dbReference type="Proteomes" id="UP000299102"/>
    </source>
</evidence>
<dbReference type="AlphaFoldDB" id="A0A4C1U4W4"/>
<keyword evidence="2" id="KW-1185">Reference proteome</keyword>
<dbReference type="OrthoDB" id="10022108at2759"/>
<protein>
    <submittedName>
        <fullName evidence="1">Uncharacterized protein</fullName>
    </submittedName>
</protein>
<sequence>MDSKGIVILNGRNSIKGLKFNRVRHGLPKSILITCDAQSRLPYLLLKERELRRPPGVKEIPTEEVKEDLLTQDLPGQSVRRITNRAREPLDLVLVTANTGIDQETKRSFYASAVLLQV</sequence>
<dbReference type="Proteomes" id="UP000299102">
    <property type="component" value="Unassembled WGS sequence"/>
</dbReference>
<gene>
    <name evidence="1" type="ORF">EVAR_11960_1</name>
</gene>
<organism evidence="1 2">
    <name type="scientific">Eumeta variegata</name>
    <name type="common">Bagworm moth</name>
    <name type="synonym">Eumeta japonica</name>
    <dbReference type="NCBI Taxonomy" id="151549"/>
    <lineage>
        <taxon>Eukaryota</taxon>
        <taxon>Metazoa</taxon>
        <taxon>Ecdysozoa</taxon>
        <taxon>Arthropoda</taxon>
        <taxon>Hexapoda</taxon>
        <taxon>Insecta</taxon>
        <taxon>Pterygota</taxon>
        <taxon>Neoptera</taxon>
        <taxon>Endopterygota</taxon>
        <taxon>Lepidoptera</taxon>
        <taxon>Glossata</taxon>
        <taxon>Ditrysia</taxon>
        <taxon>Tineoidea</taxon>
        <taxon>Psychidae</taxon>
        <taxon>Oiketicinae</taxon>
        <taxon>Eumeta</taxon>
    </lineage>
</organism>
<name>A0A4C1U4W4_EUMVA</name>
<evidence type="ECO:0000313" key="1">
    <source>
        <dbReference type="EMBL" id="GBP21361.1"/>
    </source>
</evidence>
<reference evidence="1 2" key="1">
    <citation type="journal article" date="2019" name="Commun. Biol.">
        <title>The bagworm genome reveals a unique fibroin gene that provides high tensile strength.</title>
        <authorList>
            <person name="Kono N."/>
            <person name="Nakamura H."/>
            <person name="Ohtoshi R."/>
            <person name="Tomita M."/>
            <person name="Numata K."/>
            <person name="Arakawa K."/>
        </authorList>
    </citation>
    <scope>NUCLEOTIDE SEQUENCE [LARGE SCALE GENOMIC DNA]</scope>
</reference>
<proteinExistence type="predicted"/>
<dbReference type="EMBL" id="BGZK01000128">
    <property type="protein sequence ID" value="GBP21361.1"/>
    <property type="molecule type" value="Genomic_DNA"/>
</dbReference>